<dbReference type="GO" id="GO:0005737">
    <property type="term" value="C:cytoplasm"/>
    <property type="evidence" value="ECO:0007669"/>
    <property type="project" value="TreeGrafter"/>
</dbReference>
<dbReference type="GO" id="GO:0005694">
    <property type="term" value="C:chromosome"/>
    <property type="evidence" value="ECO:0007669"/>
    <property type="project" value="TreeGrafter"/>
</dbReference>
<dbReference type="InterPro" id="IPR011545">
    <property type="entry name" value="DEAD/DEAH_box_helicase_dom"/>
</dbReference>
<dbReference type="GO" id="GO:0005634">
    <property type="term" value="C:nucleus"/>
    <property type="evidence" value="ECO:0007669"/>
    <property type="project" value="TreeGrafter"/>
</dbReference>
<accession>A0A7D9IVS1</accession>
<dbReference type="SUPFAM" id="SSF52540">
    <property type="entry name" value="P-loop containing nucleoside triphosphate hydrolases"/>
    <property type="match status" value="1"/>
</dbReference>
<keyword evidence="4" id="KW-1185">Reference proteome</keyword>
<name>A0A7D9IVS1_PARCT</name>
<dbReference type="GO" id="GO:0043138">
    <property type="term" value="F:3'-5' DNA helicase activity"/>
    <property type="evidence" value="ECO:0007669"/>
    <property type="project" value="TreeGrafter"/>
</dbReference>
<dbReference type="InterPro" id="IPR027417">
    <property type="entry name" value="P-loop_NTPase"/>
</dbReference>
<dbReference type="AlphaFoldDB" id="A0A7D9IVS1"/>
<dbReference type="GO" id="GO:0009378">
    <property type="term" value="F:four-way junction helicase activity"/>
    <property type="evidence" value="ECO:0007669"/>
    <property type="project" value="TreeGrafter"/>
</dbReference>
<gene>
    <name evidence="3" type="ORF">PACLA_8A049938</name>
</gene>
<keyword evidence="3" id="KW-0378">Hydrolase</keyword>
<comment type="similarity">
    <text evidence="1">Belongs to the helicase family. RecQ subfamily.</text>
</comment>
<evidence type="ECO:0000259" key="2">
    <source>
        <dbReference type="Pfam" id="PF00270"/>
    </source>
</evidence>
<keyword evidence="3" id="KW-0067">ATP-binding</keyword>
<reference evidence="3" key="1">
    <citation type="submission" date="2020-04" db="EMBL/GenBank/DDBJ databases">
        <authorList>
            <person name="Alioto T."/>
            <person name="Alioto T."/>
            <person name="Gomez Garrido J."/>
        </authorList>
    </citation>
    <scope>NUCLEOTIDE SEQUENCE</scope>
    <source>
        <strain evidence="3">A484AB</strain>
    </source>
</reference>
<dbReference type="GO" id="GO:0000724">
    <property type="term" value="P:double-strand break repair via homologous recombination"/>
    <property type="evidence" value="ECO:0007669"/>
    <property type="project" value="TreeGrafter"/>
</dbReference>
<dbReference type="PANTHER" id="PTHR13710:SF120">
    <property type="entry name" value="BIFUNCTIONAL 3'-5' EXONUCLEASE_ATP-DEPENDENT HELICASE WRN"/>
    <property type="match status" value="1"/>
</dbReference>
<feature type="domain" description="DEAD/DEAH-box helicase" evidence="2">
    <location>
        <begin position="2"/>
        <end position="88"/>
    </location>
</feature>
<evidence type="ECO:0000313" key="3">
    <source>
        <dbReference type="EMBL" id="CAB4014262.1"/>
    </source>
</evidence>
<evidence type="ECO:0000256" key="1">
    <source>
        <dbReference type="ARBA" id="ARBA00005446"/>
    </source>
</evidence>
<protein>
    <submittedName>
        <fullName evidence="3">ATP-dependent DNA helicase Q-like SIM</fullName>
    </submittedName>
</protein>
<keyword evidence="3" id="KW-0347">Helicase</keyword>
<proteinExistence type="inferred from homology"/>
<dbReference type="GO" id="GO:0003676">
    <property type="term" value="F:nucleic acid binding"/>
    <property type="evidence" value="ECO:0007669"/>
    <property type="project" value="InterPro"/>
</dbReference>
<dbReference type="OrthoDB" id="5984650at2759"/>
<dbReference type="PANTHER" id="PTHR13710">
    <property type="entry name" value="DNA HELICASE RECQ FAMILY MEMBER"/>
    <property type="match status" value="1"/>
</dbReference>
<dbReference type="EMBL" id="CACRXK020008220">
    <property type="protein sequence ID" value="CAB4014262.1"/>
    <property type="molecule type" value="Genomic_DNA"/>
</dbReference>
<dbReference type="Gene3D" id="3.40.50.300">
    <property type="entry name" value="P-loop containing nucleotide triphosphate hydrolases"/>
    <property type="match status" value="1"/>
</dbReference>
<keyword evidence="3" id="KW-0547">Nucleotide-binding</keyword>
<sequence length="88" mass="9998">MVVISPMTSLMEEQVSYPNSLGIRAVCFTDESKDKLIQYVMQGRYSHVYASPECLLATKKWRGIFASKTFLENLVGVAVDEAHCIHQW</sequence>
<organism evidence="3 4">
    <name type="scientific">Paramuricea clavata</name>
    <name type="common">Red gorgonian</name>
    <name type="synonym">Violescent sea-whip</name>
    <dbReference type="NCBI Taxonomy" id="317549"/>
    <lineage>
        <taxon>Eukaryota</taxon>
        <taxon>Metazoa</taxon>
        <taxon>Cnidaria</taxon>
        <taxon>Anthozoa</taxon>
        <taxon>Octocorallia</taxon>
        <taxon>Malacalcyonacea</taxon>
        <taxon>Plexauridae</taxon>
        <taxon>Paramuricea</taxon>
    </lineage>
</organism>
<comment type="caution">
    <text evidence="3">The sequence shown here is derived from an EMBL/GenBank/DDBJ whole genome shotgun (WGS) entry which is preliminary data.</text>
</comment>
<dbReference type="GO" id="GO:0005524">
    <property type="term" value="F:ATP binding"/>
    <property type="evidence" value="ECO:0007669"/>
    <property type="project" value="InterPro"/>
</dbReference>
<evidence type="ECO:0000313" key="4">
    <source>
        <dbReference type="Proteomes" id="UP001152795"/>
    </source>
</evidence>
<dbReference type="Proteomes" id="UP001152795">
    <property type="component" value="Unassembled WGS sequence"/>
</dbReference>
<dbReference type="Pfam" id="PF00270">
    <property type="entry name" value="DEAD"/>
    <property type="match status" value="1"/>
</dbReference>